<gene>
    <name evidence="2" type="ORF">PGT21_026180</name>
</gene>
<feature type="region of interest" description="Disordered" evidence="1">
    <location>
        <begin position="239"/>
        <end position="269"/>
    </location>
</feature>
<keyword evidence="3" id="KW-1185">Reference proteome</keyword>
<feature type="compositionally biased region" description="Polar residues" evidence="1">
    <location>
        <begin position="1"/>
        <end position="10"/>
    </location>
</feature>
<comment type="caution">
    <text evidence="2">The sequence shown here is derived from an EMBL/GenBank/DDBJ whole genome shotgun (WGS) entry which is preliminary data.</text>
</comment>
<name>A0A5B0MNE4_PUCGR</name>
<feature type="region of interest" description="Disordered" evidence="1">
    <location>
        <begin position="1"/>
        <end position="46"/>
    </location>
</feature>
<dbReference type="AlphaFoldDB" id="A0A5B0MNE4"/>
<accession>A0A5B0MNE4</accession>
<organism evidence="2 3">
    <name type="scientific">Puccinia graminis f. sp. tritici</name>
    <dbReference type="NCBI Taxonomy" id="56615"/>
    <lineage>
        <taxon>Eukaryota</taxon>
        <taxon>Fungi</taxon>
        <taxon>Dikarya</taxon>
        <taxon>Basidiomycota</taxon>
        <taxon>Pucciniomycotina</taxon>
        <taxon>Pucciniomycetes</taxon>
        <taxon>Pucciniales</taxon>
        <taxon>Pucciniaceae</taxon>
        <taxon>Puccinia</taxon>
    </lineage>
</organism>
<feature type="compositionally biased region" description="Basic residues" evidence="1">
    <location>
        <begin position="16"/>
        <end position="27"/>
    </location>
</feature>
<dbReference type="OrthoDB" id="197400at2759"/>
<dbReference type="EMBL" id="VSWC01000144">
    <property type="protein sequence ID" value="KAA1077992.1"/>
    <property type="molecule type" value="Genomic_DNA"/>
</dbReference>
<dbReference type="Proteomes" id="UP000324748">
    <property type="component" value="Unassembled WGS sequence"/>
</dbReference>
<feature type="region of interest" description="Disordered" evidence="1">
    <location>
        <begin position="127"/>
        <end position="154"/>
    </location>
</feature>
<sequence>MSSQLSTSTAAPPAKKLSRKQKRRKARSSSVFTATSNESSRADEELATAKAAAIRLLDQAFDVPALLEESIPTPKPKRIRFEDVPTILEEQSIPSQSSERSTALSPKIHQKLNTSLVPSNISVTHKTTLSKASSDAKPVTPQSELNSSSTVQTQDTFQVSREEIFAETALVDAFQAAMDEFKFCCFNQSHSSAPIRLPQSHSEQRRTAALYYGKPPPRPTTKSKKPPLHTIFLPRLIVAPTDATTSEEKGSPNGAVRQTSPVISDLDMDDYWDMVEEESE</sequence>
<evidence type="ECO:0000313" key="2">
    <source>
        <dbReference type="EMBL" id="KAA1077992.1"/>
    </source>
</evidence>
<proteinExistence type="predicted"/>
<evidence type="ECO:0000313" key="3">
    <source>
        <dbReference type="Proteomes" id="UP000324748"/>
    </source>
</evidence>
<evidence type="ECO:0000256" key="1">
    <source>
        <dbReference type="SAM" id="MobiDB-lite"/>
    </source>
</evidence>
<protein>
    <submittedName>
        <fullName evidence="2">Uncharacterized protein</fullName>
    </submittedName>
</protein>
<feature type="compositionally biased region" description="Polar residues" evidence="1">
    <location>
        <begin position="140"/>
        <end position="154"/>
    </location>
</feature>
<reference evidence="2 3" key="1">
    <citation type="submission" date="2019-05" db="EMBL/GenBank/DDBJ databases">
        <title>Emergence of the Ug99 lineage of the wheat stem rust pathogen through somatic hybridization.</title>
        <authorList>
            <person name="Li F."/>
            <person name="Upadhyaya N.M."/>
            <person name="Sperschneider J."/>
            <person name="Matny O."/>
            <person name="Nguyen-Phuc H."/>
            <person name="Mago R."/>
            <person name="Raley C."/>
            <person name="Miller M.E."/>
            <person name="Silverstein K.A.T."/>
            <person name="Henningsen E."/>
            <person name="Hirsch C.D."/>
            <person name="Visser B."/>
            <person name="Pretorius Z.A."/>
            <person name="Steffenson B.J."/>
            <person name="Schwessinger B."/>
            <person name="Dodds P.N."/>
            <person name="Figueroa M."/>
        </authorList>
    </citation>
    <scope>NUCLEOTIDE SEQUENCE [LARGE SCALE GENOMIC DNA]</scope>
    <source>
        <strain evidence="2">21-0</strain>
    </source>
</reference>